<sequence length="147" mass="16640">MQPPYPLLIVDDDPEERYLLQLALNDIGWPDAALYFHSAEAALRHLALLPPGQYPSVLLLDYHMPGINGQQMLELLKESQSFQHLPVIIYSTHLTAVLKEKLLRSGVLHCRSKVQRYAEAIEFAQWLRQLHYRTATQPSGATPGTAI</sequence>
<name>A0A1M5IDD4_9BACT</name>
<dbReference type="Pfam" id="PF00072">
    <property type="entry name" value="Response_reg"/>
    <property type="match status" value="1"/>
</dbReference>
<dbReference type="SMART" id="SM00448">
    <property type="entry name" value="REC"/>
    <property type="match status" value="1"/>
</dbReference>
<dbReference type="Proteomes" id="UP000184368">
    <property type="component" value="Unassembled WGS sequence"/>
</dbReference>
<dbReference type="InterPro" id="IPR050595">
    <property type="entry name" value="Bact_response_regulator"/>
</dbReference>
<feature type="domain" description="Response regulatory" evidence="3">
    <location>
        <begin position="6"/>
        <end position="128"/>
    </location>
</feature>
<dbReference type="STRING" id="1302690.BUE76_02030"/>
<dbReference type="Gene3D" id="3.40.50.2300">
    <property type="match status" value="1"/>
</dbReference>
<dbReference type="CDD" id="cd00156">
    <property type="entry name" value="REC"/>
    <property type="match status" value="1"/>
</dbReference>
<gene>
    <name evidence="4" type="ORF">SAMN05444008_12343</name>
</gene>
<feature type="modified residue" description="4-aspartylphosphate" evidence="2">
    <location>
        <position position="61"/>
    </location>
</feature>
<accession>A0A1M5IDD4</accession>
<dbReference type="RefSeq" id="WP_073048022.1">
    <property type="nucleotide sequence ID" value="NZ_FQUO01000023.1"/>
</dbReference>
<organism evidence="4 5">
    <name type="scientific">Cnuella takakiae</name>
    <dbReference type="NCBI Taxonomy" id="1302690"/>
    <lineage>
        <taxon>Bacteria</taxon>
        <taxon>Pseudomonadati</taxon>
        <taxon>Bacteroidota</taxon>
        <taxon>Chitinophagia</taxon>
        <taxon>Chitinophagales</taxon>
        <taxon>Chitinophagaceae</taxon>
        <taxon>Cnuella</taxon>
    </lineage>
</organism>
<dbReference type="PANTHER" id="PTHR44591">
    <property type="entry name" value="STRESS RESPONSE REGULATOR PROTEIN 1"/>
    <property type="match status" value="1"/>
</dbReference>
<dbReference type="InterPro" id="IPR011006">
    <property type="entry name" value="CheY-like_superfamily"/>
</dbReference>
<dbReference type="AlphaFoldDB" id="A0A1M5IDD4"/>
<reference evidence="4 5" key="1">
    <citation type="submission" date="2016-11" db="EMBL/GenBank/DDBJ databases">
        <authorList>
            <person name="Jaros S."/>
            <person name="Januszkiewicz K."/>
            <person name="Wedrychowicz H."/>
        </authorList>
    </citation>
    <scope>NUCLEOTIDE SEQUENCE [LARGE SCALE GENOMIC DNA]</scope>
    <source>
        <strain evidence="4 5">DSM 26897</strain>
    </source>
</reference>
<evidence type="ECO:0000313" key="5">
    <source>
        <dbReference type="Proteomes" id="UP000184368"/>
    </source>
</evidence>
<dbReference type="SUPFAM" id="SSF52172">
    <property type="entry name" value="CheY-like"/>
    <property type="match status" value="1"/>
</dbReference>
<keyword evidence="1 2" id="KW-0597">Phosphoprotein</keyword>
<keyword evidence="5" id="KW-1185">Reference proteome</keyword>
<evidence type="ECO:0000256" key="1">
    <source>
        <dbReference type="ARBA" id="ARBA00022553"/>
    </source>
</evidence>
<dbReference type="GO" id="GO:0000160">
    <property type="term" value="P:phosphorelay signal transduction system"/>
    <property type="evidence" value="ECO:0007669"/>
    <property type="project" value="InterPro"/>
</dbReference>
<proteinExistence type="predicted"/>
<dbReference type="PROSITE" id="PS50110">
    <property type="entry name" value="RESPONSE_REGULATORY"/>
    <property type="match status" value="1"/>
</dbReference>
<dbReference type="EMBL" id="FQUO01000023">
    <property type="protein sequence ID" value="SHG26388.1"/>
    <property type="molecule type" value="Genomic_DNA"/>
</dbReference>
<evidence type="ECO:0000313" key="4">
    <source>
        <dbReference type="EMBL" id="SHG26388.1"/>
    </source>
</evidence>
<protein>
    <submittedName>
        <fullName evidence="4">Response regulator receiver domain-containing protein</fullName>
    </submittedName>
</protein>
<dbReference type="InterPro" id="IPR001789">
    <property type="entry name" value="Sig_transdc_resp-reg_receiver"/>
</dbReference>
<dbReference type="OrthoDB" id="678494at2"/>
<evidence type="ECO:0000256" key="2">
    <source>
        <dbReference type="PROSITE-ProRule" id="PRU00169"/>
    </source>
</evidence>
<dbReference type="PANTHER" id="PTHR44591:SF3">
    <property type="entry name" value="RESPONSE REGULATORY DOMAIN-CONTAINING PROTEIN"/>
    <property type="match status" value="1"/>
</dbReference>
<evidence type="ECO:0000259" key="3">
    <source>
        <dbReference type="PROSITE" id="PS50110"/>
    </source>
</evidence>